<organism evidence="2">
    <name type="scientific">Culex pipiens</name>
    <name type="common">House mosquito</name>
    <dbReference type="NCBI Taxonomy" id="7175"/>
    <lineage>
        <taxon>Eukaryota</taxon>
        <taxon>Metazoa</taxon>
        <taxon>Ecdysozoa</taxon>
        <taxon>Arthropoda</taxon>
        <taxon>Hexapoda</taxon>
        <taxon>Insecta</taxon>
        <taxon>Pterygota</taxon>
        <taxon>Neoptera</taxon>
        <taxon>Endopterygota</taxon>
        <taxon>Diptera</taxon>
        <taxon>Nematocera</taxon>
        <taxon>Culicoidea</taxon>
        <taxon>Culicidae</taxon>
        <taxon>Culicinae</taxon>
        <taxon>Culicini</taxon>
        <taxon>Culex</taxon>
        <taxon>Culex</taxon>
    </lineage>
</organism>
<feature type="region of interest" description="Disordered" evidence="1">
    <location>
        <begin position="1"/>
        <end position="56"/>
    </location>
</feature>
<feature type="compositionally biased region" description="Polar residues" evidence="1">
    <location>
        <begin position="1"/>
        <end position="22"/>
    </location>
</feature>
<evidence type="ECO:0000256" key="1">
    <source>
        <dbReference type="SAM" id="MobiDB-lite"/>
    </source>
</evidence>
<name>A0A8D8MJA8_CULPI</name>
<dbReference type="EMBL" id="HBUE01308266">
    <property type="protein sequence ID" value="CAG6582159.1"/>
    <property type="molecule type" value="Transcribed_RNA"/>
</dbReference>
<accession>A0A8D8MJA8</accession>
<reference evidence="2" key="1">
    <citation type="submission" date="2021-05" db="EMBL/GenBank/DDBJ databases">
        <authorList>
            <person name="Alioto T."/>
            <person name="Alioto T."/>
            <person name="Gomez Garrido J."/>
        </authorList>
    </citation>
    <scope>NUCLEOTIDE SEQUENCE</scope>
</reference>
<dbReference type="AlphaFoldDB" id="A0A8D8MJA8"/>
<sequence>MTANQRSANQNHITLNTSAGNDITTTTGSTTPSIGRVRPDRRERPVRHARPPMGKSRAVIHRRLRADCRASAEAAPAGEAAAAVGAGMRMRRRKWRWPSGRLGG</sequence>
<feature type="compositionally biased region" description="Low complexity" evidence="1">
    <location>
        <begin position="23"/>
        <end position="36"/>
    </location>
</feature>
<proteinExistence type="predicted"/>
<evidence type="ECO:0000313" key="2">
    <source>
        <dbReference type="EMBL" id="CAG6530333.1"/>
    </source>
</evidence>
<dbReference type="EMBL" id="HBUE01202080">
    <property type="protein sequence ID" value="CAG6530333.1"/>
    <property type="molecule type" value="Transcribed_RNA"/>
</dbReference>
<protein>
    <submittedName>
        <fullName evidence="2">(northern house mosquito) hypothetical protein</fullName>
    </submittedName>
</protein>